<dbReference type="SMART" id="SM00355">
    <property type="entry name" value="ZnF_C2H2"/>
    <property type="match status" value="3"/>
</dbReference>
<evidence type="ECO:0000256" key="4">
    <source>
        <dbReference type="ARBA" id="ARBA00022723"/>
    </source>
</evidence>
<evidence type="ECO:0000313" key="15">
    <source>
        <dbReference type="EMBL" id="RIA97602.1"/>
    </source>
</evidence>
<evidence type="ECO:0000313" key="16">
    <source>
        <dbReference type="EMBL" id="RIA97603.1"/>
    </source>
</evidence>
<dbReference type="EMBL" id="QKYT01000027">
    <property type="protein sequence ID" value="RIA97602.1"/>
    <property type="molecule type" value="Genomic_DNA"/>
</dbReference>
<dbReference type="Proteomes" id="UP000265703">
    <property type="component" value="Unassembled WGS sequence"/>
</dbReference>
<evidence type="ECO:0000313" key="17">
    <source>
        <dbReference type="Proteomes" id="UP000265703"/>
    </source>
</evidence>
<dbReference type="PANTHER" id="PTHR47428">
    <property type="entry name" value="REGULATORY PROTEIN MIG1-RELATED"/>
    <property type="match status" value="1"/>
</dbReference>
<dbReference type="STRING" id="658196.A0A397TH94"/>
<keyword evidence="17" id="KW-1185">Reference proteome</keyword>
<feature type="region of interest" description="Disordered" evidence="13">
    <location>
        <begin position="19"/>
        <end position="46"/>
    </location>
</feature>
<keyword evidence="5" id="KW-0677">Repeat</keyword>
<dbReference type="OrthoDB" id="654211at2759"/>
<evidence type="ECO:0000256" key="5">
    <source>
        <dbReference type="ARBA" id="ARBA00022737"/>
    </source>
</evidence>
<protein>
    <recommendedName>
        <fullName evidence="14">C2H2-type domain-containing protein</fullName>
    </recommendedName>
</protein>
<dbReference type="GO" id="GO:0008270">
    <property type="term" value="F:zinc ion binding"/>
    <property type="evidence" value="ECO:0007669"/>
    <property type="project" value="UniProtKB-KW"/>
</dbReference>
<name>A0A397TH94_9GLOM</name>
<evidence type="ECO:0000256" key="6">
    <source>
        <dbReference type="ARBA" id="ARBA00022771"/>
    </source>
</evidence>
<dbReference type="PANTHER" id="PTHR47428:SF1">
    <property type="entry name" value="REGULATORY PROTEIN MIG1-RELATED"/>
    <property type="match status" value="1"/>
</dbReference>
<dbReference type="PROSITE" id="PS50157">
    <property type="entry name" value="ZINC_FINGER_C2H2_2"/>
    <property type="match status" value="3"/>
</dbReference>
<evidence type="ECO:0000259" key="14">
    <source>
        <dbReference type="PROSITE" id="PS50157"/>
    </source>
</evidence>
<evidence type="ECO:0000256" key="8">
    <source>
        <dbReference type="ARBA" id="ARBA00023015"/>
    </source>
</evidence>
<proteinExistence type="inferred from homology"/>
<evidence type="ECO:0000256" key="12">
    <source>
        <dbReference type="PROSITE-ProRule" id="PRU00042"/>
    </source>
</evidence>
<sequence>MSNTIAKLINSSTEEMVASINDNKGGDPNVKPPMTKPRNPRSHNSHKCQVCSREFNRLEHLNRHIRTHTGEKPHKCTWNGCEKKFSRSDELTRHKRIHENAFKKRDHRNKRMLALSFKNMTAVYIRNQAQNEPTSRTITTYIFTESSTSSQPNSSWQKPFNCPISGCTKSFTRHGHLSRHFQSCQSKRNRKENEKKTIPPSPINSCSSGNSTDVEETSPVLRSTCPQVTETIFVNPTPRRPFYVKPQPVECSKRYSAMTHHSNIALATPNNNRISEIMGGSNRTLPPPVINPIETPITNYLFPSFQ</sequence>
<comment type="caution">
    <text evidence="16">The sequence shown here is derived from an EMBL/GenBank/DDBJ whole genome shotgun (WGS) entry which is preliminary data.</text>
</comment>
<dbReference type="GO" id="GO:0005737">
    <property type="term" value="C:cytoplasm"/>
    <property type="evidence" value="ECO:0007669"/>
    <property type="project" value="TreeGrafter"/>
</dbReference>
<evidence type="ECO:0000256" key="9">
    <source>
        <dbReference type="ARBA" id="ARBA00023125"/>
    </source>
</evidence>
<evidence type="ECO:0000256" key="2">
    <source>
        <dbReference type="ARBA" id="ARBA00004123"/>
    </source>
</evidence>
<dbReference type="Gene3D" id="3.30.160.60">
    <property type="entry name" value="Classic Zinc Finger"/>
    <property type="match status" value="3"/>
</dbReference>
<evidence type="ECO:0000256" key="7">
    <source>
        <dbReference type="ARBA" id="ARBA00022833"/>
    </source>
</evidence>
<keyword evidence="4" id="KW-0479">Metal-binding</keyword>
<dbReference type="InterPro" id="IPR013087">
    <property type="entry name" value="Znf_C2H2_type"/>
</dbReference>
<dbReference type="SUPFAM" id="SSF57667">
    <property type="entry name" value="beta-beta-alpha zinc fingers"/>
    <property type="match status" value="2"/>
</dbReference>
<comment type="subcellular location">
    <subcellularLocation>
        <location evidence="2">Nucleus</location>
    </subcellularLocation>
</comment>
<dbReference type="InterPro" id="IPR036236">
    <property type="entry name" value="Znf_C2H2_sf"/>
</dbReference>
<dbReference type="GO" id="GO:0005634">
    <property type="term" value="C:nucleus"/>
    <property type="evidence" value="ECO:0007669"/>
    <property type="project" value="UniProtKB-SubCell"/>
</dbReference>
<organism evidence="16 17">
    <name type="scientific">Glomus cerebriforme</name>
    <dbReference type="NCBI Taxonomy" id="658196"/>
    <lineage>
        <taxon>Eukaryota</taxon>
        <taxon>Fungi</taxon>
        <taxon>Fungi incertae sedis</taxon>
        <taxon>Mucoromycota</taxon>
        <taxon>Glomeromycotina</taxon>
        <taxon>Glomeromycetes</taxon>
        <taxon>Glomerales</taxon>
        <taxon>Glomeraceae</taxon>
        <taxon>Glomus</taxon>
    </lineage>
</organism>
<dbReference type="AlphaFoldDB" id="A0A397TH94"/>
<feature type="domain" description="C2H2-type" evidence="14">
    <location>
        <begin position="74"/>
        <end position="103"/>
    </location>
</feature>
<comment type="function">
    <text evidence="1">May be involved in transcriptional regulation.</text>
</comment>
<reference evidence="16 17" key="1">
    <citation type="submission" date="2018-06" db="EMBL/GenBank/DDBJ databases">
        <title>Comparative genomics reveals the genomic features of Rhizophagus irregularis, R. cerebriforme, R. diaphanum and Gigaspora rosea, and their symbiotic lifestyle signature.</title>
        <authorList>
            <person name="Morin E."/>
            <person name="San Clemente H."/>
            <person name="Chen E.C.H."/>
            <person name="De La Providencia I."/>
            <person name="Hainaut M."/>
            <person name="Kuo A."/>
            <person name="Kohler A."/>
            <person name="Murat C."/>
            <person name="Tang N."/>
            <person name="Roy S."/>
            <person name="Loubradou J."/>
            <person name="Henrissat B."/>
            <person name="Grigoriev I.V."/>
            <person name="Corradi N."/>
            <person name="Roux C."/>
            <person name="Martin F.M."/>
        </authorList>
    </citation>
    <scope>NUCLEOTIDE SEQUENCE [LARGE SCALE GENOMIC DNA]</scope>
    <source>
        <strain evidence="16 17">DAOM 227022</strain>
    </source>
</reference>
<accession>A0A397TH94</accession>
<keyword evidence="7" id="KW-0862">Zinc</keyword>
<gene>
    <name evidence="15" type="ORF">C1645_751993</name>
    <name evidence="16" type="ORF">C1645_751996</name>
</gene>
<dbReference type="EMBL" id="QKYT01000027">
    <property type="protein sequence ID" value="RIA97603.1"/>
    <property type="molecule type" value="Genomic_DNA"/>
</dbReference>
<keyword evidence="6 12" id="KW-0863">Zinc-finger</keyword>
<evidence type="ECO:0000256" key="10">
    <source>
        <dbReference type="ARBA" id="ARBA00023163"/>
    </source>
</evidence>
<keyword evidence="8" id="KW-0805">Transcription regulation</keyword>
<keyword evidence="10" id="KW-0804">Transcription</keyword>
<evidence type="ECO:0000256" key="11">
    <source>
        <dbReference type="ARBA" id="ARBA00023242"/>
    </source>
</evidence>
<feature type="domain" description="C2H2-type" evidence="14">
    <location>
        <begin position="160"/>
        <end position="189"/>
    </location>
</feature>
<dbReference type="FunFam" id="3.30.160.60:FF:000018">
    <property type="entry name" value="Krueppel-like factor 15"/>
    <property type="match status" value="1"/>
</dbReference>
<evidence type="ECO:0000256" key="1">
    <source>
        <dbReference type="ARBA" id="ARBA00003767"/>
    </source>
</evidence>
<feature type="domain" description="C2H2-type" evidence="14">
    <location>
        <begin position="46"/>
        <end position="73"/>
    </location>
</feature>
<dbReference type="Pfam" id="PF00096">
    <property type="entry name" value="zf-C2H2"/>
    <property type="match status" value="3"/>
</dbReference>
<dbReference type="FunFam" id="3.30.160.60:FF:000226">
    <property type="entry name" value="Zinc finger protein 236 variant"/>
    <property type="match status" value="1"/>
</dbReference>
<dbReference type="GO" id="GO:0000978">
    <property type="term" value="F:RNA polymerase II cis-regulatory region sequence-specific DNA binding"/>
    <property type="evidence" value="ECO:0007669"/>
    <property type="project" value="TreeGrafter"/>
</dbReference>
<evidence type="ECO:0000256" key="13">
    <source>
        <dbReference type="SAM" id="MobiDB-lite"/>
    </source>
</evidence>
<keyword evidence="9" id="KW-0238">DNA-binding</keyword>
<feature type="compositionally biased region" description="Polar residues" evidence="13">
    <location>
        <begin position="203"/>
        <end position="212"/>
    </location>
</feature>
<comment type="similarity">
    <text evidence="3">Belongs to the krueppel C2H2-type zinc-finger protein family.</text>
</comment>
<dbReference type="GO" id="GO:0000433">
    <property type="term" value="P:carbon catabolite repression of transcription from RNA polymerase II promoter by glucose"/>
    <property type="evidence" value="ECO:0007669"/>
    <property type="project" value="TreeGrafter"/>
</dbReference>
<dbReference type="PROSITE" id="PS00028">
    <property type="entry name" value="ZINC_FINGER_C2H2_1"/>
    <property type="match status" value="2"/>
</dbReference>
<evidence type="ECO:0000256" key="3">
    <source>
        <dbReference type="ARBA" id="ARBA00006991"/>
    </source>
</evidence>
<dbReference type="InterPro" id="IPR051007">
    <property type="entry name" value="creA/MIG_C2H2-ZnF"/>
</dbReference>
<keyword evidence="11" id="KW-0539">Nucleus</keyword>
<feature type="region of interest" description="Disordered" evidence="13">
    <location>
        <begin position="181"/>
        <end position="221"/>
    </location>
</feature>